<dbReference type="GO" id="GO:0006412">
    <property type="term" value="P:translation"/>
    <property type="evidence" value="ECO:0007669"/>
    <property type="project" value="InterPro"/>
</dbReference>
<dbReference type="PANTHER" id="PTHR11880">
    <property type="entry name" value="RIBOSOMAL PROTEIN S19P FAMILY MEMBER"/>
    <property type="match status" value="1"/>
</dbReference>
<dbReference type="GeneID" id="28799928"/>
<dbReference type="AlphaFoldDB" id="A0A1B3TRI9"/>
<keyword evidence="3 4" id="KW-0687">Ribonucleoprotein</keyword>
<evidence type="ECO:0000256" key="3">
    <source>
        <dbReference type="ARBA" id="ARBA00023274"/>
    </source>
</evidence>
<dbReference type="InterPro" id="IPR002222">
    <property type="entry name" value="Ribosomal_uS19"/>
</dbReference>
<dbReference type="PIRSF" id="PIRSF002144">
    <property type="entry name" value="Ribosomal_S19"/>
    <property type="match status" value="1"/>
</dbReference>
<evidence type="ECO:0000313" key="6">
    <source>
        <dbReference type="EMBL" id="AOH05930.1"/>
    </source>
</evidence>
<organism evidence="6">
    <name type="scientific">Psilotum nudum</name>
    <name type="common">Whisk fern</name>
    <name type="synonym">Lycopodium nudum</name>
    <dbReference type="NCBI Taxonomy" id="3240"/>
    <lineage>
        <taxon>Eukaryota</taxon>
        <taxon>Viridiplantae</taxon>
        <taxon>Streptophyta</taxon>
        <taxon>Embryophyta</taxon>
        <taxon>Tracheophyta</taxon>
        <taxon>Polypodiopsida</taxon>
        <taxon>Ophioglossidae</taxon>
        <taxon>Psilotales</taxon>
        <taxon>Psilotaceae</taxon>
        <taxon>Psilotum</taxon>
    </lineage>
</organism>
<feature type="region of interest" description="Disordered" evidence="5">
    <location>
        <begin position="1"/>
        <end position="20"/>
    </location>
</feature>
<accession>A0A1B3TRI9</accession>
<dbReference type="EMBL" id="KX171638">
    <property type="protein sequence ID" value="AOH05930.1"/>
    <property type="molecule type" value="Genomic_DNA"/>
</dbReference>
<dbReference type="SUPFAM" id="SSF54570">
    <property type="entry name" value="Ribosomal protein S19"/>
    <property type="match status" value="1"/>
</dbReference>
<feature type="region of interest" description="Disordered" evidence="5">
    <location>
        <begin position="63"/>
        <end position="87"/>
    </location>
</feature>
<dbReference type="PANTHER" id="PTHR11880:SF67">
    <property type="entry name" value="SMALL RIBOSOMAL SUBUNIT PROTEIN US19M"/>
    <property type="match status" value="1"/>
</dbReference>
<evidence type="ECO:0000256" key="2">
    <source>
        <dbReference type="ARBA" id="ARBA00022980"/>
    </source>
</evidence>
<evidence type="ECO:0000256" key="1">
    <source>
        <dbReference type="ARBA" id="ARBA00007345"/>
    </source>
</evidence>
<dbReference type="GO" id="GO:0003735">
    <property type="term" value="F:structural constituent of ribosome"/>
    <property type="evidence" value="ECO:0007669"/>
    <property type="project" value="InterPro"/>
</dbReference>
<evidence type="ECO:0000256" key="5">
    <source>
        <dbReference type="SAM" id="MobiDB-lite"/>
    </source>
</evidence>
<protein>
    <submittedName>
        <fullName evidence="6">Ribosomal protein S19</fullName>
    </submittedName>
</protein>
<comment type="similarity">
    <text evidence="1 4">Belongs to the universal ribosomal protein uS19 family.</text>
</comment>
<reference evidence="6" key="1">
    <citation type="journal article" date="2016" name="New Phytol.">
        <title>Complete mitochondrial genomes from the ferns Ophioglossum californicum and Psilotum nudum are highly repetitive with the largest organellar introns.</title>
        <authorList>
            <person name="Guo W."/>
            <person name="Zhu A."/>
            <person name="Fan W."/>
            <person name="Mower J.P."/>
        </authorList>
    </citation>
    <scope>NUCLEOTIDE SEQUENCE</scope>
    <source>
        <strain evidence="6">V16</strain>
    </source>
</reference>
<evidence type="ECO:0000256" key="4">
    <source>
        <dbReference type="RuleBase" id="RU003485"/>
    </source>
</evidence>
<dbReference type="InterPro" id="IPR023575">
    <property type="entry name" value="Ribosomal_uS19_SF"/>
</dbReference>
<dbReference type="GO" id="GO:0000028">
    <property type="term" value="P:ribosomal small subunit assembly"/>
    <property type="evidence" value="ECO:0007669"/>
    <property type="project" value="TreeGrafter"/>
</dbReference>
<dbReference type="Gene3D" id="3.30.860.10">
    <property type="entry name" value="30s Ribosomal Protein S19, Chain A"/>
    <property type="match status" value="1"/>
</dbReference>
<name>A0A1B3TRI9_PSINU</name>
<feature type="compositionally biased region" description="Basic residues" evidence="5">
    <location>
        <begin position="73"/>
        <end position="87"/>
    </location>
</feature>
<keyword evidence="6" id="KW-0496">Mitochondrion</keyword>
<proteinExistence type="inferred from homology"/>
<sequence>MTRSVWKGPFSETRMPKKNTKKIGLRIWSRRSSTSPELVGCYAQIYNGKIFIRSEITNEKVGHKSGEFASTRKTSRTTKIKKNNKVR</sequence>
<dbReference type="HAMAP" id="MF_00531">
    <property type="entry name" value="Ribosomal_uS19"/>
    <property type="match status" value="1"/>
</dbReference>
<dbReference type="Pfam" id="PF00203">
    <property type="entry name" value="Ribosomal_S19"/>
    <property type="match status" value="1"/>
</dbReference>
<dbReference type="GO" id="GO:0005763">
    <property type="term" value="C:mitochondrial small ribosomal subunit"/>
    <property type="evidence" value="ECO:0007669"/>
    <property type="project" value="TreeGrafter"/>
</dbReference>
<gene>
    <name evidence="6" type="primary">rps19</name>
</gene>
<dbReference type="PRINTS" id="PR00975">
    <property type="entry name" value="RIBOSOMALS19"/>
</dbReference>
<geneLocation type="mitochondrion" evidence="6"/>
<dbReference type="RefSeq" id="YP_009277460.1">
    <property type="nucleotide sequence ID" value="NC_030952.1"/>
</dbReference>
<keyword evidence="2 4" id="KW-0689">Ribosomal protein</keyword>